<feature type="transmembrane region" description="Helical" evidence="1">
    <location>
        <begin position="368"/>
        <end position="390"/>
    </location>
</feature>
<feature type="transmembrane region" description="Helical" evidence="1">
    <location>
        <begin position="147"/>
        <end position="164"/>
    </location>
</feature>
<sequence>MLRRQVPVQLLFIALSMLYVFMLAPRGVLTPRDSLDAYFHLTRIQALNGVWQSPINFFEWNHVGNATSLFYPWLTVAIGYPLFHFFGVVHGYLVFMGLVTYATLLAAYVSYSKFRHTEWPAILFALVYTFSFVRASNVLYRWGVGEFMAMIFIPPLFLAFYAVLKGHWASWPYAALWFSLIIYSHVLSVVIIGINLLVLFLTALVVRWGAWSYWRQLFLRAVQFGLTTLLLTMAYWGPMVEQQLYQPLNRPAVFNMVHAGQSLPQLLNSSLRLDVRSYALGVFLLVVLVGVVLTIWFTDWVGRTMGLMALVMLVLSSTTFPWGLLQNTPVNIIQYPGRFLGMVMFWGVLYLVYMLETHWQTWHVPIQAVTTISIGAIAVGLFVGSARALWHTNTIIPVNMAWITNDNAPARLRAFNQRDYYPVRAVKYAQSIEAHETLLNDQVINAPLHYSQTAASWQVHLREDGRLDLPVLRFKGTRTWVDGELRSSSASPRGTAQIAVTKGAHRIVVAGSYTWFAKFSILMSVITAGLLGTMLFMRKHRA</sequence>
<evidence type="ECO:0000256" key="1">
    <source>
        <dbReference type="SAM" id="Phobius"/>
    </source>
</evidence>
<keyword evidence="1" id="KW-0472">Membrane</keyword>
<evidence type="ECO:0008006" key="4">
    <source>
        <dbReference type="Google" id="ProtNLM"/>
    </source>
</evidence>
<dbReference type="AlphaFoldDB" id="A0A0R1N8C0"/>
<dbReference type="PATRIC" id="fig|1423792.3.peg.2960"/>
<feature type="transmembrane region" description="Helical" evidence="1">
    <location>
        <begin position="305"/>
        <end position="325"/>
    </location>
</feature>
<reference evidence="2 3" key="1">
    <citation type="journal article" date="2015" name="Genome Announc.">
        <title>Expanding the biotechnology potential of lactobacilli through comparative genomics of 213 strains and associated genera.</title>
        <authorList>
            <person name="Sun Z."/>
            <person name="Harris H.M."/>
            <person name="McCann A."/>
            <person name="Guo C."/>
            <person name="Argimon S."/>
            <person name="Zhang W."/>
            <person name="Yang X."/>
            <person name="Jeffery I.B."/>
            <person name="Cooney J.C."/>
            <person name="Kagawa T.F."/>
            <person name="Liu W."/>
            <person name="Song Y."/>
            <person name="Salvetti E."/>
            <person name="Wrobel A."/>
            <person name="Rasinkangas P."/>
            <person name="Parkhill J."/>
            <person name="Rea M.C."/>
            <person name="O'Sullivan O."/>
            <person name="Ritari J."/>
            <person name="Douillard F.P."/>
            <person name="Paul Ross R."/>
            <person name="Yang R."/>
            <person name="Briner A.E."/>
            <person name="Felis G.E."/>
            <person name="de Vos W.M."/>
            <person name="Barrangou R."/>
            <person name="Klaenhammer T.R."/>
            <person name="Caufield P.W."/>
            <person name="Cui Y."/>
            <person name="Zhang H."/>
            <person name="O'Toole P.W."/>
        </authorList>
    </citation>
    <scope>NUCLEOTIDE SEQUENCE [LARGE SCALE GENOMIC DNA]</scope>
    <source>
        <strain evidence="2 3">DSM 12744</strain>
    </source>
</reference>
<feature type="transmembrane region" description="Helical" evidence="1">
    <location>
        <begin position="337"/>
        <end position="356"/>
    </location>
</feature>
<protein>
    <recommendedName>
        <fullName evidence="4">Membrane protein 6-pyruvoyl-tetrahydropterin synthase-related domain-containing protein</fullName>
    </recommendedName>
</protein>
<dbReference type="EMBL" id="AZEC01000007">
    <property type="protein sequence ID" value="KRL12568.1"/>
    <property type="molecule type" value="Genomic_DNA"/>
</dbReference>
<keyword evidence="1" id="KW-1133">Transmembrane helix</keyword>
<feature type="transmembrane region" description="Helical" evidence="1">
    <location>
        <begin position="515"/>
        <end position="537"/>
    </location>
</feature>
<organism evidence="2 3">
    <name type="scientific">Schleiferilactobacillus perolens DSM 12744</name>
    <dbReference type="NCBI Taxonomy" id="1423792"/>
    <lineage>
        <taxon>Bacteria</taxon>
        <taxon>Bacillati</taxon>
        <taxon>Bacillota</taxon>
        <taxon>Bacilli</taxon>
        <taxon>Lactobacillales</taxon>
        <taxon>Lactobacillaceae</taxon>
        <taxon>Schleiferilactobacillus</taxon>
    </lineage>
</organism>
<dbReference type="STRING" id="1423792.FD09_GL002887"/>
<feature type="transmembrane region" description="Helical" evidence="1">
    <location>
        <begin position="121"/>
        <end position="140"/>
    </location>
</feature>
<keyword evidence="3" id="KW-1185">Reference proteome</keyword>
<name>A0A0R1N8C0_9LACO</name>
<feature type="transmembrane region" description="Helical" evidence="1">
    <location>
        <begin position="278"/>
        <end position="298"/>
    </location>
</feature>
<dbReference type="Proteomes" id="UP000051330">
    <property type="component" value="Unassembled WGS sequence"/>
</dbReference>
<proteinExistence type="predicted"/>
<evidence type="ECO:0000313" key="2">
    <source>
        <dbReference type="EMBL" id="KRL12568.1"/>
    </source>
</evidence>
<feature type="transmembrane region" description="Helical" evidence="1">
    <location>
        <begin position="217"/>
        <end position="237"/>
    </location>
</feature>
<accession>A0A0R1N8C0</accession>
<feature type="transmembrane region" description="Helical" evidence="1">
    <location>
        <begin position="6"/>
        <end position="24"/>
    </location>
</feature>
<keyword evidence="1" id="KW-0812">Transmembrane</keyword>
<evidence type="ECO:0000313" key="3">
    <source>
        <dbReference type="Proteomes" id="UP000051330"/>
    </source>
</evidence>
<comment type="caution">
    <text evidence="2">The sequence shown here is derived from an EMBL/GenBank/DDBJ whole genome shotgun (WGS) entry which is preliminary data.</text>
</comment>
<feature type="transmembrane region" description="Helical" evidence="1">
    <location>
        <begin position="176"/>
        <end position="205"/>
    </location>
</feature>
<feature type="transmembrane region" description="Helical" evidence="1">
    <location>
        <begin position="82"/>
        <end position="109"/>
    </location>
</feature>
<gene>
    <name evidence="2" type="ORF">FD09_GL002887</name>
</gene>